<protein>
    <submittedName>
        <fullName evidence="1">Uncharacterized protein</fullName>
    </submittedName>
</protein>
<sequence length="49" mass="5434">MTDTEAAAIRPLAALKLSERVLRLFLGETIGIPCNPYDERGAEREGYPE</sequence>
<name>A0A249PF20_9HYPH</name>
<keyword evidence="2" id="KW-1185">Reference proteome</keyword>
<dbReference type="KEGG" id="esj:SJ05684_c29220"/>
<gene>
    <name evidence="1" type="ORF">SJ05684_c29220</name>
</gene>
<accession>A0A249PF20</accession>
<evidence type="ECO:0000313" key="1">
    <source>
        <dbReference type="EMBL" id="ASY64352.1"/>
    </source>
</evidence>
<dbReference type="AlphaFoldDB" id="A0A249PF20"/>
<organism evidence="1 2">
    <name type="scientific">Sinorhizobium sojae CCBAU 05684</name>
    <dbReference type="NCBI Taxonomy" id="716928"/>
    <lineage>
        <taxon>Bacteria</taxon>
        <taxon>Pseudomonadati</taxon>
        <taxon>Pseudomonadota</taxon>
        <taxon>Alphaproteobacteria</taxon>
        <taxon>Hyphomicrobiales</taxon>
        <taxon>Rhizobiaceae</taxon>
        <taxon>Sinorhizobium/Ensifer group</taxon>
        <taxon>Sinorhizobium</taxon>
    </lineage>
</organism>
<dbReference type="EMBL" id="CP023067">
    <property type="protein sequence ID" value="ASY64352.1"/>
    <property type="molecule type" value="Genomic_DNA"/>
</dbReference>
<proteinExistence type="predicted"/>
<evidence type="ECO:0000313" key="2">
    <source>
        <dbReference type="Proteomes" id="UP000217211"/>
    </source>
</evidence>
<dbReference type="Proteomes" id="UP000217211">
    <property type="component" value="Chromosome"/>
</dbReference>
<reference evidence="1 2" key="1">
    <citation type="submission" date="2017-08" db="EMBL/GenBank/DDBJ databases">
        <title>Multipartite genome sequences of Sinorhizobium species nodulating soybeans.</title>
        <authorList>
            <person name="Tian C.F."/>
        </authorList>
    </citation>
    <scope>NUCLEOTIDE SEQUENCE [LARGE SCALE GENOMIC DNA]</scope>
    <source>
        <strain evidence="1 2">CCBAU 05684</strain>
    </source>
</reference>